<reference evidence="5" key="1">
    <citation type="journal article" date="2019" name="Int. J. Syst. Evol. Microbiol.">
        <title>The Global Catalogue of Microorganisms (GCM) 10K type strain sequencing project: providing services to taxonomists for standard genome sequencing and annotation.</title>
        <authorList>
            <consortium name="The Broad Institute Genomics Platform"/>
            <consortium name="The Broad Institute Genome Sequencing Center for Infectious Disease"/>
            <person name="Wu L."/>
            <person name="Ma J."/>
        </authorList>
    </citation>
    <scope>NUCLEOTIDE SEQUENCE [LARGE SCALE GENOMIC DNA]</scope>
    <source>
        <strain evidence="5">JCM 18063</strain>
    </source>
</reference>
<evidence type="ECO:0000313" key="5">
    <source>
        <dbReference type="Proteomes" id="UP001500956"/>
    </source>
</evidence>
<dbReference type="Proteomes" id="UP001500956">
    <property type="component" value="Unassembled WGS sequence"/>
</dbReference>
<dbReference type="InterPro" id="IPR003736">
    <property type="entry name" value="PAAI_dom"/>
</dbReference>
<dbReference type="NCBIfam" id="TIGR00369">
    <property type="entry name" value="unchar_dom_1"/>
    <property type="match status" value="1"/>
</dbReference>
<dbReference type="PANTHER" id="PTHR43240">
    <property type="entry name" value="1,4-DIHYDROXY-2-NAPHTHOYL-COA THIOESTERASE 1"/>
    <property type="match status" value="1"/>
</dbReference>
<dbReference type="InterPro" id="IPR006683">
    <property type="entry name" value="Thioestr_dom"/>
</dbReference>
<evidence type="ECO:0000256" key="2">
    <source>
        <dbReference type="ARBA" id="ARBA00022801"/>
    </source>
</evidence>
<dbReference type="EMBL" id="BAABID010000008">
    <property type="protein sequence ID" value="GAA4726400.1"/>
    <property type="molecule type" value="Genomic_DNA"/>
</dbReference>
<evidence type="ECO:0000256" key="1">
    <source>
        <dbReference type="ARBA" id="ARBA00008324"/>
    </source>
</evidence>
<name>A0ABP8YEG3_9MICO</name>
<gene>
    <name evidence="4" type="ORF">GCM10023216_16200</name>
</gene>
<keyword evidence="5" id="KW-1185">Reference proteome</keyword>
<dbReference type="Pfam" id="PF03061">
    <property type="entry name" value="4HBT"/>
    <property type="match status" value="1"/>
</dbReference>
<evidence type="ECO:0000313" key="4">
    <source>
        <dbReference type="EMBL" id="GAA4726400.1"/>
    </source>
</evidence>
<accession>A0ABP8YEG3</accession>
<feature type="domain" description="Thioesterase" evidence="3">
    <location>
        <begin position="78"/>
        <end position="153"/>
    </location>
</feature>
<dbReference type="CDD" id="cd03443">
    <property type="entry name" value="PaaI_thioesterase"/>
    <property type="match status" value="1"/>
</dbReference>
<dbReference type="SUPFAM" id="SSF54637">
    <property type="entry name" value="Thioesterase/thiol ester dehydrase-isomerase"/>
    <property type="match status" value="1"/>
</dbReference>
<dbReference type="InterPro" id="IPR029069">
    <property type="entry name" value="HotDog_dom_sf"/>
</dbReference>
<protein>
    <recommendedName>
        <fullName evidence="3">Thioesterase domain-containing protein</fullName>
    </recommendedName>
</protein>
<sequence length="166" mass="17192">MSRSRVPCVPVPVRAEVVTGANLQSMTDTRPSHPRTPDEWQQAARGTLLERTGIELTHVGPEGASGTMPVAGNTQPAGLLHGGATAALAETLGSVAAQMHAGPGRAAVGIELGITHHRGVRRGTVHGTATALHLGRSTASYEIVVMDDDGRRVATARLTCMVLDAP</sequence>
<dbReference type="Gene3D" id="3.10.129.10">
    <property type="entry name" value="Hotdog Thioesterase"/>
    <property type="match status" value="1"/>
</dbReference>
<evidence type="ECO:0000259" key="3">
    <source>
        <dbReference type="Pfam" id="PF03061"/>
    </source>
</evidence>
<organism evidence="4 5">
    <name type="scientific">Isoptericola chiayiensis</name>
    <dbReference type="NCBI Taxonomy" id="579446"/>
    <lineage>
        <taxon>Bacteria</taxon>
        <taxon>Bacillati</taxon>
        <taxon>Actinomycetota</taxon>
        <taxon>Actinomycetes</taxon>
        <taxon>Micrococcales</taxon>
        <taxon>Promicromonosporaceae</taxon>
        <taxon>Isoptericola</taxon>
    </lineage>
</organism>
<proteinExistence type="inferred from homology"/>
<comment type="similarity">
    <text evidence="1">Belongs to the thioesterase PaaI family.</text>
</comment>
<dbReference type="PANTHER" id="PTHR43240:SF5">
    <property type="entry name" value="1,4-DIHYDROXY-2-NAPHTHOYL-COA THIOESTERASE 1"/>
    <property type="match status" value="1"/>
</dbReference>
<keyword evidence="2" id="KW-0378">Hydrolase</keyword>
<comment type="caution">
    <text evidence="4">The sequence shown here is derived from an EMBL/GenBank/DDBJ whole genome shotgun (WGS) entry which is preliminary data.</text>
</comment>